<feature type="compositionally biased region" description="Polar residues" evidence="1">
    <location>
        <begin position="35"/>
        <end position="46"/>
    </location>
</feature>
<accession>A0A1Y3ES32</accession>
<dbReference type="EMBL" id="LVZM01003368">
    <property type="protein sequence ID" value="OUC47961.1"/>
    <property type="molecule type" value="Genomic_DNA"/>
</dbReference>
<evidence type="ECO:0000313" key="3">
    <source>
        <dbReference type="Proteomes" id="UP000243006"/>
    </source>
</evidence>
<evidence type="ECO:0000313" key="2">
    <source>
        <dbReference type="EMBL" id="OUC47961.1"/>
    </source>
</evidence>
<feature type="compositionally biased region" description="Polar residues" evidence="1">
    <location>
        <begin position="57"/>
        <end position="74"/>
    </location>
</feature>
<organism evidence="2 3">
    <name type="scientific">Trichinella nativa</name>
    <dbReference type="NCBI Taxonomy" id="6335"/>
    <lineage>
        <taxon>Eukaryota</taxon>
        <taxon>Metazoa</taxon>
        <taxon>Ecdysozoa</taxon>
        <taxon>Nematoda</taxon>
        <taxon>Enoplea</taxon>
        <taxon>Dorylaimia</taxon>
        <taxon>Trichinellida</taxon>
        <taxon>Trichinellidae</taxon>
        <taxon>Trichinella</taxon>
    </lineage>
</organism>
<comment type="caution">
    <text evidence="2">The sequence shown here is derived from an EMBL/GenBank/DDBJ whole genome shotgun (WGS) entry which is preliminary data.</text>
</comment>
<proteinExistence type="predicted"/>
<dbReference type="AlphaFoldDB" id="A0A1Y3ES32"/>
<protein>
    <submittedName>
        <fullName evidence="2">Uncharacterized protein</fullName>
    </submittedName>
</protein>
<feature type="region of interest" description="Disordered" evidence="1">
    <location>
        <begin position="1"/>
        <end position="82"/>
    </location>
</feature>
<sequence length="110" mass="12479">MPAVQLAPRFQMQATPTDVTSTTTLDVDDHRRPTPQRQRCADSSTGHWPAVIVHNPYTAQSNSTKRTTDQCPQKTNRRAVDDRQHVSNQITNTRDHTINNDILAVIENIY</sequence>
<feature type="compositionally biased region" description="Low complexity" evidence="1">
    <location>
        <begin position="15"/>
        <end position="25"/>
    </location>
</feature>
<reference evidence="2 3" key="1">
    <citation type="submission" date="2015-04" db="EMBL/GenBank/DDBJ databases">
        <title>Draft genome of the roundworm Trichinella nativa.</title>
        <authorList>
            <person name="Mitreva M."/>
        </authorList>
    </citation>
    <scope>NUCLEOTIDE SEQUENCE [LARGE SCALE GENOMIC DNA]</scope>
    <source>
        <strain evidence="2 3">ISS45</strain>
    </source>
</reference>
<dbReference type="Proteomes" id="UP000243006">
    <property type="component" value="Unassembled WGS sequence"/>
</dbReference>
<name>A0A1Y3ES32_9BILA</name>
<gene>
    <name evidence="2" type="ORF">D917_06531</name>
</gene>
<evidence type="ECO:0000256" key="1">
    <source>
        <dbReference type="SAM" id="MobiDB-lite"/>
    </source>
</evidence>